<comment type="caution">
    <text evidence="2">The sequence shown here is derived from an EMBL/GenBank/DDBJ whole genome shotgun (WGS) entry which is preliminary data.</text>
</comment>
<proteinExistence type="predicted"/>
<keyword evidence="3" id="KW-1185">Reference proteome</keyword>
<dbReference type="GO" id="GO:0003989">
    <property type="term" value="F:acetyl-CoA carboxylase activity"/>
    <property type="evidence" value="ECO:0007669"/>
    <property type="project" value="InterPro"/>
</dbReference>
<feature type="domain" description="Acetyl-CoA carboxylase central" evidence="1">
    <location>
        <begin position="89"/>
        <end position="223"/>
    </location>
</feature>
<dbReference type="PANTHER" id="PTHR45728">
    <property type="entry name" value="ACETYL-COA CARBOXYLASE, ISOFORM A"/>
    <property type="match status" value="1"/>
</dbReference>
<dbReference type="AlphaFoldDB" id="A0A2N5TMI1"/>
<dbReference type="Gene3D" id="3.10.129.10">
    <property type="entry name" value="Hotdog Thioesterase"/>
    <property type="match status" value="1"/>
</dbReference>
<dbReference type="InterPro" id="IPR049076">
    <property type="entry name" value="ACCA"/>
</dbReference>
<evidence type="ECO:0000313" key="2">
    <source>
        <dbReference type="EMBL" id="PLW26693.1"/>
    </source>
</evidence>
<accession>A0A2N5TMI1</accession>
<dbReference type="GO" id="GO:0005739">
    <property type="term" value="C:mitochondrion"/>
    <property type="evidence" value="ECO:0007669"/>
    <property type="project" value="TreeGrafter"/>
</dbReference>
<dbReference type="STRING" id="200324.A0A2N5TMI1"/>
<protein>
    <recommendedName>
        <fullName evidence="1">Acetyl-CoA carboxylase central domain-containing protein</fullName>
    </recommendedName>
</protein>
<gene>
    <name evidence="2" type="ORF">PCANC_18587</name>
</gene>
<dbReference type="EMBL" id="PGCJ01000527">
    <property type="protein sequence ID" value="PLW26693.1"/>
    <property type="molecule type" value="Genomic_DNA"/>
</dbReference>
<evidence type="ECO:0000259" key="1">
    <source>
        <dbReference type="Pfam" id="PF08326"/>
    </source>
</evidence>
<organism evidence="2 3">
    <name type="scientific">Puccinia coronata f. sp. avenae</name>
    <dbReference type="NCBI Taxonomy" id="200324"/>
    <lineage>
        <taxon>Eukaryota</taxon>
        <taxon>Fungi</taxon>
        <taxon>Dikarya</taxon>
        <taxon>Basidiomycota</taxon>
        <taxon>Pucciniomycotina</taxon>
        <taxon>Pucciniomycetes</taxon>
        <taxon>Pucciniales</taxon>
        <taxon>Pucciniaceae</taxon>
        <taxon>Puccinia</taxon>
    </lineage>
</organism>
<dbReference type="Proteomes" id="UP000235388">
    <property type="component" value="Unassembled WGS sequence"/>
</dbReference>
<evidence type="ECO:0000313" key="3">
    <source>
        <dbReference type="Proteomes" id="UP000235388"/>
    </source>
</evidence>
<dbReference type="InterPro" id="IPR013537">
    <property type="entry name" value="AcCoA_COase_cen"/>
</dbReference>
<name>A0A2N5TMI1_9BASI</name>
<dbReference type="OrthoDB" id="3364715at2759"/>
<dbReference type="GO" id="GO:0005524">
    <property type="term" value="F:ATP binding"/>
    <property type="evidence" value="ECO:0007669"/>
    <property type="project" value="InterPro"/>
</dbReference>
<dbReference type="PANTHER" id="PTHR45728:SF3">
    <property type="entry name" value="ACETYL-COA CARBOXYLASE"/>
    <property type="match status" value="1"/>
</dbReference>
<reference evidence="2 3" key="1">
    <citation type="submission" date="2017-11" db="EMBL/GenBank/DDBJ databases">
        <title>De novo assembly and phasing of dikaryotic genomes from two isolates of Puccinia coronata f. sp. avenae, the causal agent of oat crown rust.</title>
        <authorList>
            <person name="Miller M.E."/>
            <person name="Zhang Y."/>
            <person name="Omidvar V."/>
            <person name="Sperschneider J."/>
            <person name="Schwessinger B."/>
            <person name="Raley C."/>
            <person name="Palmer J.M."/>
            <person name="Garnica D."/>
            <person name="Upadhyaya N."/>
            <person name="Rathjen J."/>
            <person name="Taylor J.M."/>
            <person name="Park R.F."/>
            <person name="Dodds P.N."/>
            <person name="Hirsch C.D."/>
            <person name="Kianian S.F."/>
            <person name="Figueroa M."/>
        </authorList>
    </citation>
    <scope>NUCLEOTIDE SEQUENCE [LARGE SCALE GENOMIC DNA]</scope>
    <source>
        <strain evidence="2">12NC29</strain>
    </source>
</reference>
<sequence length="303" mass="33838">MYAIGRKDVPCSMDYCPLSAAPLREHCNPPLQLHRHPHKPLHLHHHPHKPLQLRQHRHDALSEYFYLIAVRITTENPVGGFKPSSGTHTFVRPGRTKGSIKVADYLVAEAERLLNDALNALEVVSATRRGVDVNHVTLNFVYGIPIGFEELQAALAGFLERHGKRLWRLRITAAEVRLVIEDESGSPQAIRVMINNLSGFVVKFEAYKEVTTEKGKTILKPIGPIGLSNRFDMRDKAPKLKVGDTVTSEAKIASITNGESGKTVAVTGTIFLLKDGAKTPVMDVISSFFLPRPIQRFRCHFYV</sequence>
<dbReference type="Pfam" id="PF08326">
    <property type="entry name" value="ACC_central"/>
    <property type="match status" value="1"/>
</dbReference>
<dbReference type="GO" id="GO:0006633">
    <property type="term" value="P:fatty acid biosynthetic process"/>
    <property type="evidence" value="ECO:0007669"/>
    <property type="project" value="InterPro"/>
</dbReference>